<gene>
    <name evidence="1" type="ORF">EZS26_003852</name>
</gene>
<evidence type="ECO:0000313" key="1">
    <source>
        <dbReference type="EMBL" id="KAA6300007.1"/>
    </source>
</evidence>
<dbReference type="Proteomes" id="UP000324575">
    <property type="component" value="Unassembled WGS sequence"/>
</dbReference>
<sequence>MKIIIYTANPTKLRNIIVDHVKNNDNKFKTWDLRGGEKNKNMLTHISEQYKDKALLILTPNEEKKTLSGNLTQWAERKKKGEILTDEIKAIYIGMFSQQVITHLSNFFNSIKIEK</sequence>
<organism evidence="1 2">
    <name type="scientific">Candidatus Ordinivivax streblomastigis</name>
    <dbReference type="NCBI Taxonomy" id="2540710"/>
    <lineage>
        <taxon>Bacteria</taxon>
        <taxon>Pseudomonadati</taxon>
        <taxon>Bacteroidota</taxon>
        <taxon>Bacteroidia</taxon>
        <taxon>Bacteroidales</taxon>
        <taxon>Candidatus Ordinivivax</taxon>
    </lineage>
</organism>
<protein>
    <submittedName>
        <fullName evidence="1">Uncharacterized protein</fullName>
    </submittedName>
</protein>
<dbReference type="AlphaFoldDB" id="A0A5M8NUH5"/>
<dbReference type="EMBL" id="SNRX01000166">
    <property type="protein sequence ID" value="KAA6300007.1"/>
    <property type="molecule type" value="Genomic_DNA"/>
</dbReference>
<proteinExistence type="predicted"/>
<evidence type="ECO:0000313" key="2">
    <source>
        <dbReference type="Proteomes" id="UP000324575"/>
    </source>
</evidence>
<comment type="caution">
    <text evidence="1">The sequence shown here is derived from an EMBL/GenBank/DDBJ whole genome shotgun (WGS) entry which is preliminary data.</text>
</comment>
<name>A0A5M8NUH5_9BACT</name>
<reference evidence="1 2" key="1">
    <citation type="submission" date="2019-03" db="EMBL/GenBank/DDBJ databases">
        <title>Single cell metagenomics reveals metabolic interactions within the superorganism composed of flagellate Streblomastix strix and complex community of Bacteroidetes bacteria on its surface.</title>
        <authorList>
            <person name="Treitli S.C."/>
            <person name="Kolisko M."/>
            <person name="Husnik F."/>
            <person name="Keeling P."/>
            <person name="Hampl V."/>
        </authorList>
    </citation>
    <scope>NUCLEOTIDE SEQUENCE [LARGE SCALE GENOMIC DNA]</scope>
    <source>
        <strain evidence="1">St1</strain>
    </source>
</reference>
<accession>A0A5M8NUH5</accession>